<organism evidence="1 2">
    <name type="scientific">Bodo saltans</name>
    <name type="common">Flagellated protozoan</name>
    <dbReference type="NCBI Taxonomy" id="75058"/>
    <lineage>
        <taxon>Eukaryota</taxon>
        <taxon>Discoba</taxon>
        <taxon>Euglenozoa</taxon>
        <taxon>Kinetoplastea</taxon>
        <taxon>Metakinetoplastina</taxon>
        <taxon>Eubodonida</taxon>
        <taxon>Bodonidae</taxon>
        <taxon>Bodo</taxon>
    </lineage>
</organism>
<dbReference type="AlphaFoldDB" id="A0A0S4J1R3"/>
<dbReference type="EMBL" id="CYKH01000652">
    <property type="protein sequence ID" value="CUG10637.1"/>
    <property type="molecule type" value="Genomic_DNA"/>
</dbReference>
<name>A0A0S4J1R3_BODSA</name>
<gene>
    <name evidence="1" type="ORF">BSAL_74525</name>
</gene>
<accession>A0A0S4J1R3</accession>
<dbReference type="Proteomes" id="UP000051952">
    <property type="component" value="Unassembled WGS sequence"/>
</dbReference>
<keyword evidence="2" id="KW-1185">Reference proteome</keyword>
<reference evidence="2" key="1">
    <citation type="submission" date="2015-09" db="EMBL/GenBank/DDBJ databases">
        <authorList>
            <consortium name="Pathogen Informatics"/>
        </authorList>
    </citation>
    <scope>NUCLEOTIDE SEQUENCE [LARGE SCALE GENOMIC DNA]</scope>
    <source>
        <strain evidence="2">Lake Konstanz</strain>
    </source>
</reference>
<dbReference type="VEuPathDB" id="TriTrypDB:BSAL_74525"/>
<protein>
    <submittedName>
        <fullName evidence="1">Uncharacterized protein</fullName>
    </submittedName>
</protein>
<evidence type="ECO:0000313" key="2">
    <source>
        <dbReference type="Proteomes" id="UP000051952"/>
    </source>
</evidence>
<proteinExistence type="predicted"/>
<sequence>MRRELVIVGRSEWSLRKFFFGKFDFCVTEYTLFWRTIRRSLLRFCYKLRDLSADVEFRDRELRFRLHGYVRESELVRVRRIGSHQVRNVEDIVETDVLEIPLEDLRIASFLQVANVLLKAAAGTGVVVQAFPPTMRGGPVDVEGDVLPCLAVANYMKILRKLCYDELPFDMFDNAIWQSPNLRWLLRAVVAECRNVSIRFFRIDGIATCRFEARREIEVMVKEIRKDDHEFFGEVVRELRSWCKAPPPIATVEYDVVSVQWLSAFLGGGCSLIDGLLRVVVSAELTLVSPKSVADFAGGFVHVNSTPILNAQAVAPSQILCAHMLHGLKVARAPTPLNGGNSIHKRQKQGVPKAVFSFPDQILDVKESEQSCSVFHIKKLPRKCSPLPKSLIHVILKRASISLSFSSLTGVVIAERIDSKSNILWCGRGKMHEEVLRGVITVAREKNIDCSFLKTELLSLENRARSMSWKDQALTYCKQIYGDEFQLNMKSSTVPTLFLNANNVRQSISSSVDEEECWKNFVGDVNQLVKTL</sequence>
<evidence type="ECO:0000313" key="1">
    <source>
        <dbReference type="EMBL" id="CUG10637.1"/>
    </source>
</evidence>